<comment type="caution">
    <text evidence="2">The sequence shown here is derived from an EMBL/GenBank/DDBJ whole genome shotgun (WGS) entry which is preliminary data.</text>
</comment>
<gene>
    <name evidence="2" type="ORF">ACFFX0_25145</name>
</gene>
<keyword evidence="3" id="KW-1185">Reference proteome</keyword>
<accession>A0ABV5G5R8</accession>
<evidence type="ECO:0000313" key="3">
    <source>
        <dbReference type="Proteomes" id="UP001589575"/>
    </source>
</evidence>
<name>A0ABV5G5R8_9MICC</name>
<reference evidence="2 3" key="1">
    <citation type="submission" date="2024-09" db="EMBL/GenBank/DDBJ databases">
        <authorList>
            <person name="Sun Q."/>
            <person name="Mori K."/>
        </authorList>
    </citation>
    <scope>NUCLEOTIDE SEQUENCE [LARGE SCALE GENOMIC DNA]</scope>
    <source>
        <strain evidence="2 3">CCM 7609</strain>
    </source>
</reference>
<feature type="compositionally biased region" description="Polar residues" evidence="1">
    <location>
        <begin position="50"/>
        <end position="59"/>
    </location>
</feature>
<dbReference type="Proteomes" id="UP001589575">
    <property type="component" value="Unassembled WGS sequence"/>
</dbReference>
<feature type="compositionally biased region" description="Low complexity" evidence="1">
    <location>
        <begin position="60"/>
        <end position="71"/>
    </location>
</feature>
<proteinExistence type="predicted"/>
<dbReference type="EMBL" id="JBHMFI010000002">
    <property type="protein sequence ID" value="MFB9074303.1"/>
    <property type="molecule type" value="Genomic_DNA"/>
</dbReference>
<organism evidence="2 3">
    <name type="scientific">Citricoccus parietis</name>
    <dbReference type="NCBI Taxonomy" id="592307"/>
    <lineage>
        <taxon>Bacteria</taxon>
        <taxon>Bacillati</taxon>
        <taxon>Actinomycetota</taxon>
        <taxon>Actinomycetes</taxon>
        <taxon>Micrococcales</taxon>
        <taxon>Micrococcaceae</taxon>
        <taxon>Citricoccus</taxon>
    </lineage>
</organism>
<protein>
    <submittedName>
        <fullName evidence="2">Uncharacterized protein</fullName>
    </submittedName>
</protein>
<evidence type="ECO:0000256" key="1">
    <source>
        <dbReference type="SAM" id="MobiDB-lite"/>
    </source>
</evidence>
<evidence type="ECO:0000313" key="2">
    <source>
        <dbReference type="EMBL" id="MFB9074303.1"/>
    </source>
</evidence>
<feature type="region of interest" description="Disordered" evidence="1">
    <location>
        <begin position="41"/>
        <end position="121"/>
    </location>
</feature>
<sequence>MELVPQSIAATVLPGRRDAAPCTGFCSPASRFTWRLRSLLGTGAPGSQAPAHQQVSAVQSSRMRPSASSPRGFTPGPAASEWPTRTCRHLTRSGMPPAEMPEISGTSSVPATRPTRSRSAR</sequence>